<dbReference type="GO" id="GO:0016567">
    <property type="term" value="P:protein ubiquitination"/>
    <property type="evidence" value="ECO:0007669"/>
    <property type="project" value="UniProtKB-UniPathway"/>
</dbReference>
<feature type="domain" description="F-box" evidence="6">
    <location>
        <begin position="87"/>
        <end position="134"/>
    </location>
</feature>
<name>A0A5J4NH40_9TREM</name>
<dbReference type="AlphaFoldDB" id="A0A5J4NH40"/>
<proteinExistence type="predicted"/>
<reference evidence="7 8" key="1">
    <citation type="journal article" date="2019" name="Gigascience">
        <title>Whole-genome sequence of the oriental lung fluke Paragonimus westermani.</title>
        <authorList>
            <person name="Oey H."/>
            <person name="Zakrzewski M."/>
            <person name="Narain K."/>
            <person name="Devi K.R."/>
            <person name="Agatsuma T."/>
            <person name="Nawaratna S."/>
            <person name="Gobert G.N."/>
            <person name="Jones M.K."/>
            <person name="Ragan M.A."/>
            <person name="McManus D.P."/>
            <person name="Krause L."/>
        </authorList>
    </citation>
    <scope>NUCLEOTIDE SEQUENCE [LARGE SCALE GENOMIC DNA]</scope>
    <source>
        <strain evidence="7 8">IND2009</strain>
    </source>
</reference>
<keyword evidence="4" id="KW-0539">Nucleus</keyword>
<evidence type="ECO:0000259" key="6">
    <source>
        <dbReference type="PROSITE" id="PS50181"/>
    </source>
</evidence>
<dbReference type="EMBL" id="QNGE01002907">
    <property type="protein sequence ID" value="KAA3674802.1"/>
    <property type="molecule type" value="Genomic_DNA"/>
</dbReference>
<organism evidence="7 8">
    <name type="scientific">Paragonimus westermani</name>
    <dbReference type="NCBI Taxonomy" id="34504"/>
    <lineage>
        <taxon>Eukaryota</taxon>
        <taxon>Metazoa</taxon>
        <taxon>Spiralia</taxon>
        <taxon>Lophotrochozoa</taxon>
        <taxon>Platyhelminthes</taxon>
        <taxon>Trematoda</taxon>
        <taxon>Digenea</taxon>
        <taxon>Plagiorchiida</taxon>
        <taxon>Troglotremata</taxon>
        <taxon>Troglotrematidae</taxon>
        <taxon>Paragonimus</taxon>
    </lineage>
</organism>
<dbReference type="InterPro" id="IPR040394">
    <property type="entry name" value="FBX25/32"/>
</dbReference>
<evidence type="ECO:0000256" key="3">
    <source>
        <dbReference type="ARBA" id="ARBA00022786"/>
    </source>
</evidence>
<dbReference type="InterPro" id="IPR001810">
    <property type="entry name" value="F-box_dom"/>
</dbReference>
<gene>
    <name evidence="7" type="ORF">DEA37_0010582</name>
</gene>
<protein>
    <recommendedName>
        <fullName evidence="6">F-box domain-containing protein</fullName>
    </recommendedName>
</protein>
<comment type="pathway">
    <text evidence="2">Protein modification; protein ubiquitination.</text>
</comment>
<accession>A0A5J4NH40</accession>
<dbReference type="PANTHER" id="PTHR13123">
    <property type="entry name" value="LD30288P"/>
    <property type="match status" value="1"/>
</dbReference>
<dbReference type="Pfam" id="PF12937">
    <property type="entry name" value="F-box-like"/>
    <property type="match status" value="1"/>
</dbReference>
<evidence type="ECO:0000256" key="1">
    <source>
        <dbReference type="ARBA" id="ARBA00004123"/>
    </source>
</evidence>
<dbReference type="Proteomes" id="UP000324629">
    <property type="component" value="Unassembled WGS sequence"/>
</dbReference>
<dbReference type="UniPathway" id="UPA00143"/>
<dbReference type="GO" id="GO:0005634">
    <property type="term" value="C:nucleus"/>
    <property type="evidence" value="ECO:0007669"/>
    <property type="project" value="UniProtKB-SubCell"/>
</dbReference>
<feature type="region of interest" description="Disordered" evidence="5">
    <location>
        <begin position="25"/>
        <end position="58"/>
    </location>
</feature>
<sequence>MDEAMVYQEFTPRAFDNGRKYDNELVLASPGTNGSNREKNEEKREIGLSPLGDTQKRAKREKLTVVAQKRRTEPLSASECSASASDDLTLEQLPTECLSRVLSFVNCPKDLETASVASEAIASLVEEDHLWRSLTLANFDMNQVSAVHFGRAGWRNEPPATMKDCNWRRAYLRLLKRYGDQHFYTAKLAVCEVCFCLFWPGPQGECTVIHQGPEEPSNVIDKAFRHGLLICSLLDTSLARFCR</sequence>
<dbReference type="PROSITE" id="PS50181">
    <property type="entry name" value="FBOX"/>
    <property type="match status" value="1"/>
</dbReference>
<dbReference type="GO" id="GO:0019005">
    <property type="term" value="C:SCF ubiquitin ligase complex"/>
    <property type="evidence" value="ECO:0007669"/>
    <property type="project" value="TreeGrafter"/>
</dbReference>
<comment type="caution">
    <text evidence="7">The sequence shown here is derived from an EMBL/GenBank/DDBJ whole genome shotgun (WGS) entry which is preliminary data.</text>
</comment>
<dbReference type="PANTHER" id="PTHR13123:SF7">
    <property type="entry name" value="LD30288P"/>
    <property type="match status" value="1"/>
</dbReference>
<evidence type="ECO:0000256" key="4">
    <source>
        <dbReference type="ARBA" id="ARBA00023242"/>
    </source>
</evidence>
<keyword evidence="3" id="KW-0833">Ubl conjugation pathway</keyword>
<comment type="subcellular location">
    <subcellularLocation>
        <location evidence="1">Nucleus</location>
    </subcellularLocation>
</comment>
<evidence type="ECO:0000313" key="8">
    <source>
        <dbReference type="Proteomes" id="UP000324629"/>
    </source>
</evidence>
<keyword evidence="8" id="KW-1185">Reference proteome</keyword>
<dbReference type="GO" id="GO:0005737">
    <property type="term" value="C:cytoplasm"/>
    <property type="evidence" value="ECO:0007669"/>
    <property type="project" value="TreeGrafter"/>
</dbReference>
<feature type="compositionally biased region" description="Basic and acidic residues" evidence="5">
    <location>
        <begin position="36"/>
        <end position="46"/>
    </location>
</feature>
<evidence type="ECO:0000313" key="7">
    <source>
        <dbReference type="EMBL" id="KAA3674802.1"/>
    </source>
</evidence>
<dbReference type="Gene3D" id="1.20.1280.50">
    <property type="match status" value="1"/>
</dbReference>
<evidence type="ECO:0000256" key="2">
    <source>
        <dbReference type="ARBA" id="ARBA00004906"/>
    </source>
</evidence>
<dbReference type="InterPro" id="IPR036047">
    <property type="entry name" value="F-box-like_dom_sf"/>
</dbReference>
<dbReference type="SUPFAM" id="SSF81383">
    <property type="entry name" value="F-box domain"/>
    <property type="match status" value="1"/>
</dbReference>
<evidence type="ECO:0000256" key="5">
    <source>
        <dbReference type="SAM" id="MobiDB-lite"/>
    </source>
</evidence>